<protein>
    <submittedName>
        <fullName evidence="2">Uncharacterized protein</fullName>
    </submittedName>
</protein>
<dbReference type="EMBL" id="JAESVB010000002">
    <property type="protein sequence ID" value="MCB8874759.1"/>
    <property type="molecule type" value="Genomic_DNA"/>
</dbReference>
<keyword evidence="3" id="KW-1185">Reference proteome</keyword>
<reference evidence="2" key="1">
    <citation type="journal article" date="2021" name="Microorganisms">
        <title>Acidisoma silvae sp. nov. and Acidisomacellulosilytica sp. nov., Two Acidophilic Bacteria Isolated from Decaying Wood, Hydrolyzing Cellulose and Producing Poly-3-hydroxybutyrate.</title>
        <authorList>
            <person name="Mieszkin S."/>
            <person name="Pouder E."/>
            <person name="Uroz S."/>
            <person name="Simon-Colin C."/>
            <person name="Alain K."/>
        </authorList>
    </citation>
    <scope>NUCLEOTIDE SEQUENCE</scope>
    <source>
        <strain evidence="2">HW T2.11</strain>
    </source>
</reference>
<evidence type="ECO:0000313" key="2">
    <source>
        <dbReference type="EMBL" id="MCB8874759.1"/>
    </source>
</evidence>
<evidence type="ECO:0000256" key="1">
    <source>
        <dbReference type="SAM" id="MobiDB-lite"/>
    </source>
</evidence>
<dbReference type="AlphaFoldDB" id="A0A963YPP6"/>
<accession>A0A963YPP6</accession>
<proteinExistence type="predicted"/>
<dbReference type="Proteomes" id="UP000708298">
    <property type="component" value="Unassembled WGS sequence"/>
</dbReference>
<feature type="region of interest" description="Disordered" evidence="1">
    <location>
        <begin position="98"/>
        <end position="123"/>
    </location>
</feature>
<reference evidence="2" key="2">
    <citation type="submission" date="2021-01" db="EMBL/GenBank/DDBJ databases">
        <authorList>
            <person name="Mieszkin S."/>
            <person name="Pouder E."/>
            <person name="Alain K."/>
        </authorList>
    </citation>
    <scope>NUCLEOTIDE SEQUENCE</scope>
    <source>
        <strain evidence="2">HW T2.11</strain>
    </source>
</reference>
<organism evidence="2 3">
    <name type="scientific">Acidisoma silvae</name>
    <dbReference type="NCBI Taxonomy" id="2802396"/>
    <lineage>
        <taxon>Bacteria</taxon>
        <taxon>Pseudomonadati</taxon>
        <taxon>Pseudomonadota</taxon>
        <taxon>Alphaproteobacteria</taxon>
        <taxon>Acetobacterales</taxon>
        <taxon>Acidocellaceae</taxon>
        <taxon>Acidisoma</taxon>
    </lineage>
</organism>
<evidence type="ECO:0000313" key="3">
    <source>
        <dbReference type="Proteomes" id="UP000708298"/>
    </source>
</evidence>
<sequence>MTTAETITPETEPDSVEALKARAAALEEQIRSLSEQARANLLTAELKTEALRAGMVDLDGLKLLDTSTLTIGEQGEVTGATALMDRFRRLKPWLFGQASTTSTTAAPPSPQPPRMKPATEMTKDEYRAARAAILRRT</sequence>
<dbReference type="RefSeq" id="WP_227320424.1">
    <property type="nucleotide sequence ID" value="NZ_JAESVB010000002.1"/>
</dbReference>
<gene>
    <name evidence="2" type="ORF">ASILVAE211_06160</name>
</gene>
<dbReference type="Pfam" id="PF06810">
    <property type="entry name" value="Phage_scaffold"/>
    <property type="match status" value="1"/>
</dbReference>
<comment type="caution">
    <text evidence="2">The sequence shown here is derived from an EMBL/GenBank/DDBJ whole genome shotgun (WGS) entry which is preliminary data.</text>
</comment>
<name>A0A963YPP6_9PROT</name>
<dbReference type="InterPro" id="IPR009636">
    <property type="entry name" value="SCAF"/>
</dbReference>